<comment type="caution">
    <text evidence="1">The sequence shown here is derived from an EMBL/GenBank/DDBJ whole genome shotgun (WGS) entry which is preliminary data.</text>
</comment>
<dbReference type="RefSeq" id="WP_065409044.1">
    <property type="nucleotide sequence ID" value="NZ_MAYT01000001.1"/>
</dbReference>
<name>A0A1B9B8Z6_9BACI</name>
<dbReference type="Proteomes" id="UP000092578">
    <property type="component" value="Unassembled WGS sequence"/>
</dbReference>
<proteinExistence type="predicted"/>
<keyword evidence="2" id="KW-1185">Reference proteome</keyword>
<dbReference type="AlphaFoldDB" id="A0A1B9B8Z6"/>
<sequence>MEFEERQVAEKALRQMFIGSQLDGIKFGLSPATTFVYFMHYVNREPDHLWINIETKWNVYSSDAVLFPGSEQEMGELTEEEQFKLLYSLRREQVVDIKLGNSSPHLYITFKSGRILFINGYHEEYECWQAGDGQGFAGDEWLVVAAPQNGIATLFPQN</sequence>
<protein>
    <submittedName>
        <fullName evidence="1">Uncharacterized protein</fullName>
    </submittedName>
</protein>
<evidence type="ECO:0000313" key="1">
    <source>
        <dbReference type="EMBL" id="OCA92557.1"/>
    </source>
</evidence>
<gene>
    <name evidence="1" type="ORF">A8F95_02330</name>
</gene>
<dbReference type="EMBL" id="MAYT01000001">
    <property type="protein sequence ID" value="OCA92557.1"/>
    <property type="molecule type" value="Genomic_DNA"/>
</dbReference>
<organism evidence="1 2">
    <name type="scientific">Pseudobacillus wudalianchiensis</name>
    <dbReference type="NCBI Taxonomy" id="1743143"/>
    <lineage>
        <taxon>Bacteria</taxon>
        <taxon>Bacillati</taxon>
        <taxon>Bacillota</taxon>
        <taxon>Bacilli</taxon>
        <taxon>Bacillales</taxon>
        <taxon>Bacillaceae</taxon>
        <taxon>Pseudobacillus</taxon>
    </lineage>
</organism>
<accession>A0A1B9B8Z6</accession>
<reference evidence="2" key="1">
    <citation type="submission" date="2016-05" db="EMBL/GenBank/DDBJ databases">
        <authorList>
            <person name="Liu B."/>
            <person name="Wang J."/>
            <person name="Zhu Y."/>
            <person name="Liu G."/>
            <person name="Chen Q."/>
            <person name="Chen Z."/>
            <person name="Lan J."/>
            <person name="Che J."/>
            <person name="Ge C."/>
            <person name="Shi H."/>
            <person name="Pan Z."/>
            <person name="Liu X."/>
        </authorList>
    </citation>
    <scope>NUCLEOTIDE SEQUENCE [LARGE SCALE GENOMIC DNA]</scope>
    <source>
        <strain evidence="2">FJAT-27215</strain>
    </source>
</reference>
<evidence type="ECO:0000313" key="2">
    <source>
        <dbReference type="Proteomes" id="UP000092578"/>
    </source>
</evidence>